<gene>
    <name evidence="1" type="ORF">OEZ71_10815</name>
</gene>
<keyword evidence="2" id="KW-1185">Reference proteome</keyword>
<evidence type="ECO:0000313" key="2">
    <source>
        <dbReference type="Proteomes" id="UP001652564"/>
    </source>
</evidence>
<name>A0ABT2ZP83_9RHOB</name>
<organism evidence="1 2">
    <name type="scientific">Albidovulum litorale</name>
    <dbReference type="NCBI Taxonomy" id="2984134"/>
    <lineage>
        <taxon>Bacteria</taxon>
        <taxon>Pseudomonadati</taxon>
        <taxon>Pseudomonadota</taxon>
        <taxon>Alphaproteobacteria</taxon>
        <taxon>Rhodobacterales</taxon>
        <taxon>Paracoccaceae</taxon>
        <taxon>Albidovulum</taxon>
    </lineage>
</organism>
<dbReference type="Pfam" id="PF13549">
    <property type="entry name" value="ATP-grasp_5"/>
    <property type="match status" value="1"/>
</dbReference>
<keyword evidence="1" id="KW-0436">Ligase</keyword>
<proteinExistence type="predicted"/>
<dbReference type="Proteomes" id="UP001652564">
    <property type="component" value="Unassembled WGS sequence"/>
</dbReference>
<accession>A0ABT2ZP83</accession>
<evidence type="ECO:0000313" key="1">
    <source>
        <dbReference type="EMBL" id="MCV2872785.1"/>
    </source>
</evidence>
<dbReference type="GO" id="GO:0016874">
    <property type="term" value="F:ligase activity"/>
    <property type="evidence" value="ECO:0007669"/>
    <property type="project" value="UniProtKB-KW"/>
</dbReference>
<dbReference type="RefSeq" id="WP_263740010.1">
    <property type="nucleotide sequence ID" value="NZ_JAOWKZ010000003.1"/>
</dbReference>
<sequence length="104" mass="11295">MLRRYVAALPVSTEILLTTPSAAMPRRRTRSVVETDERRGTTQVEIAQSPLARDALAEAAARLSQLAHDARHVIEELHVNPVIVALDSAVAVDVLITPGVRGHE</sequence>
<dbReference type="EMBL" id="JAOWKZ010000003">
    <property type="protein sequence ID" value="MCV2872785.1"/>
    <property type="molecule type" value="Genomic_DNA"/>
</dbReference>
<comment type="caution">
    <text evidence="1">The sequence shown here is derived from an EMBL/GenBank/DDBJ whole genome shotgun (WGS) entry which is preliminary data.</text>
</comment>
<protein>
    <submittedName>
        <fullName evidence="1">Acetate--CoA ligase family protein</fullName>
    </submittedName>
</protein>
<reference evidence="1 2" key="1">
    <citation type="submission" date="2022-10" db="EMBL/GenBank/DDBJ databases">
        <title>Defluviimonas sp. nov., isolated from ocean surface sediments.</title>
        <authorList>
            <person name="He W."/>
            <person name="Wang L."/>
            <person name="Zhang D.-F."/>
        </authorList>
    </citation>
    <scope>NUCLEOTIDE SEQUENCE [LARGE SCALE GENOMIC DNA]</scope>
    <source>
        <strain evidence="1 2">WL0050</strain>
    </source>
</reference>
<dbReference type="Gene3D" id="3.30.470.20">
    <property type="entry name" value="ATP-grasp fold, B domain"/>
    <property type="match status" value="1"/>
</dbReference>